<organism evidence="2 3">
    <name type="scientific">Eumeta variegata</name>
    <name type="common">Bagworm moth</name>
    <name type="synonym">Eumeta japonica</name>
    <dbReference type="NCBI Taxonomy" id="151549"/>
    <lineage>
        <taxon>Eukaryota</taxon>
        <taxon>Metazoa</taxon>
        <taxon>Ecdysozoa</taxon>
        <taxon>Arthropoda</taxon>
        <taxon>Hexapoda</taxon>
        <taxon>Insecta</taxon>
        <taxon>Pterygota</taxon>
        <taxon>Neoptera</taxon>
        <taxon>Endopterygota</taxon>
        <taxon>Lepidoptera</taxon>
        <taxon>Glossata</taxon>
        <taxon>Ditrysia</taxon>
        <taxon>Tineoidea</taxon>
        <taxon>Psychidae</taxon>
        <taxon>Oiketicinae</taxon>
        <taxon>Eumeta</taxon>
    </lineage>
</organism>
<evidence type="ECO:0000256" key="1">
    <source>
        <dbReference type="SAM" id="MobiDB-lite"/>
    </source>
</evidence>
<feature type="region of interest" description="Disordered" evidence="1">
    <location>
        <begin position="1"/>
        <end position="35"/>
    </location>
</feature>
<dbReference type="Proteomes" id="UP000299102">
    <property type="component" value="Unassembled WGS sequence"/>
</dbReference>
<name>A0A4C1ZEA6_EUMVA</name>
<comment type="caution">
    <text evidence="2">The sequence shown here is derived from an EMBL/GenBank/DDBJ whole genome shotgun (WGS) entry which is preliminary data.</text>
</comment>
<dbReference type="EMBL" id="BGZK01001727">
    <property type="protein sequence ID" value="GBP85289.1"/>
    <property type="molecule type" value="Genomic_DNA"/>
</dbReference>
<evidence type="ECO:0000313" key="2">
    <source>
        <dbReference type="EMBL" id="GBP85289.1"/>
    </source>
</evidence>
<proteinExistence type="predicted"/>
<accession>A0A4C1ZEA6</accession>
<evidence type="ECO:0000313" key="3">
    <source>
        <dbReference type="Proteomes" id="UP000299102"/>
    </source>
</evidence>
<feature type="compositionally biased region" description="Basic and acidic residues" evidence="1">
    <location>
        <begin position="1"/>
        <end position="12"/>
    </location>
</feature>
<dbReference type="AlphaFoldDB" id="A0A4C1ZEA6"/>
<protein>
    <submittedName>
        <fullName evidence="2">Uncharacterized protein</fullName>
    </submittedName>
</protein>
<gene>
    <name evidence="2" type="ORF">EVAR_56838_1</name>
</gene>
<reference evidence="2 3" key="1">
    <citation type="journal article" date="2019" name="Commun. Biol.">
        <title>The bagworm genome reveals a unique fibroin gene that provides high tensile strength.</title>
        <authorList>
            <person name="Kono N."/>
            <person name="Nakamura H."/>
            <person name="Ohtoshi R."/>
            <person name="Tomita M."/>
            <person name="Numata K."/>
            <person name="Arakawa K."/>
        </authorList>
    </citation>
    <scope>NUCLEOTIDE SEQUENCE [LARGE SCALE GENOMIC DNA]</scope>
</reference>
<sequence length="66" mass="7178">MSKVIGRSDGRHLTTLNRRHVTSPSGGADALRNVRRGVDCGPRTVSGPLRYIVRGGRLNIARGVRK</sequence>
<keyword evidence="3" id="KW-1185">Reference proteome</keyword>